<gene>
    <name evidence="1" type="ORF">HK107_13295</name>
</gene>
<dbReference type="EMBL" id="JABFCX010000003">
    <property type="protein sequence ID" value="NNU17300.1"/>
    <property type="molecule type" value="Genomic_DNA"/>
</dbReference>
<comment type="caution">
    <text evidence="1">The sequence shown here is derived from an EMBL/GenBank/DDBJ whole genome shotgun (WGS) entry which is preliminary data.</text>
</comment>
<proteinExistence type="predicted"/>
<name>A0A7Y3W601_9PROT</name>
<keyword evidence="2" id="KW-1185">Reference proteome</keyword>
<organism evidence="1 2">
    <name type="scientific">Parvularcula mediterranea</name>
    <dbReference type="NCBI Taxonomy" id="2732508"/>
    <lineage>
        <taxon>Bacteria</taxon>
        <taxon>Pseudomonadati</taxon>
        <taxon>Pseudomonadota</taxon>
        <taxon>Alphaproteobacteria</taxon>
        <taxon>Parvularculales</taxon>
        <taxon>Parvularculaceae</taxon>
        <taxon>Parvularcula</taxon>
    </lineage>
</organism>
<protein>
    <submittedName>
        <fullName evidence="1">Uncharacterized protein</fullName>
    </submittedName>
</protein>
<dbReference type="AlphaFoldDB" id="A0A7Y3W601"/>
<dbReference type="Proteomes" id="UP000536835">
    <property type="component" value="Unassembled WGS sequence"/>
</dbReference>
<evidence type="ECO:0000313" key="1">
    <source>
        <dbReference type="EMBL" id="NNU17300.1"/>
    </source>
</evidence>
<dbReference type="RefSeq" id="WP_173200590.1">
    <property type="nucleotide sequence ID" value="NZ_JABFCX010000003.1"/>
</dbReference>
<sequence length="109" mass="11413">MSYSHSVVLIVPQQHKADAEAFGLSIGNSGAEYNVPLSTDGAEPATHYALHAFASERFLDELSGNGQGGQEAFAALNAVMTISVRPSMTGHFGDVLAAEGLQRVIPLEA</sequence>
<evidence type="ECO:0000313" key="2">
    <source>
        <dbReference type="Proteomes" id="UP000536835"/>
    </source>
</evidence>
<reference evidence="1 2" key="1">
    <citation type="submission" date="2020-05" db="EMBL/GenBank/DDBJ databases">
        <title>Parvularcula mediterraneae sp. nov., isolated from polypropylene straw from shallow seawater of the seashore of Laganas in Zakynthos island, Greece.</title>
        <authorList>
            <person name="Szabo I."/>
            <person name="Al-Omari J."/>
            <person name="Rado J."/>
            <person name="Szerdahelyi G.S."/>
        </authorList>
    </citation>
    <scope>NUCLEOTIDE SEQUENCE [LARGE SCALE GENOMIC DNA]</scope>
    <source>
        <strain evidence="1 2">ZS-1/3</strain>
    </source>
</reference>
<accession>A0A7Y3W601</accession>